<proteinExistence type="predicted"/>
<dbReference type="AlphaFoldDB" id="A0A937X5V9"/>
<sequence>MANFDPEWIFRRDLTVIGGKGQPLVTAQGEALAIDFFRRGVLRAEQVVTAFPRSQAAEAFAAQNAAACLKAVLTTEAAA</sequence>
<accession>A0A937X5V9</accession>
<reference evidence="1 2" key="1">
    <citation type="submission" date="2019-03" db="EMBL/GenBank/DDBJ databases">
        <title>Lake Tanganyika Metagenome-Assembled Genomes (MAGs).</title>
        <authorList>
            <person name="Tran P."/>
        </authorList>
    </citation>
    <scope>NUCLEOTIDE SEQUENCE [LARGE SCALE GENOMIC DNA]</scope>
    <source>
        <strain evidence="1">K_DeepCast_65m_m2_236</strain>
    </source>
</reference>
<evidence type="ECO:0000313" key="2">
    <source>
        <dbReference type="Proteomes" id="UP000703893"/>
    </source>
</evidence>
<evidence type="ECO:0000313" key="1">
    <source>
        <dbReference type="EMBL" id="MBM3274739.1"/>
    </source>
</evidence>
<organism evidence="1 2">
    <name type="scientific">Candidatus Tanganyikabacteria bacterium</name>
    <dbReference type="NCBI Taxonomy" id="2961651"/>
    <lineage>
        <taxon>Bacteria</taxon>
        <taxon>Bacillati</taxon>
        <taxon>Candidatus Sericytochromatia</taxon>
        <taxon>Candidatus Tanganyikabacteria</taxon>
    </lineage>
</organism>
<gene>
    <name evidence="1" type="ORF">FJZ00_06280</name>
</gene>
<dbReference type="Proteomes" id="UP000703893">
    <property type="component" value="Unassembled WGS sequence"/>
</dbReference>
<comment type="caution">
    <text evidence="1">The sequence shown here is derived from an EMBL/GenBank/DDBJ whole genome shotgun (WGS) entry which is preliminary data.</text>
</comment>
<dbReference type="EMBL" id="VGJX01000313">
    <property type="protein sequence ID" value="MBM3274739.1"/>
    <property type="molecule type" value="Genomic_DNA"/>
</dbReference>
<protein>
    <submittedName>
        <fullName evidence="1">Uncharacterized protein</fullName>
    </submittedName>
</protein>
<name>A0A937X5V9_9BACT</name>